<dbReference type="PANTHER" id="PTHR21879:SF6">
    <property type="entry name" value="OSIRIS 19, ISOFORM A"/>
    <property type="match status" value="1"/>
</dbReference>
<dbReference type="AlphaFoldDB" id="A0A8J2R092"/>
<evidence type="ECO:0000256" key="2">
    <source>
        <dbReference type="SAM" id="SignalP"/>
    </source>
</evidence>
<dbReference type="InterPro" id="IPR012464">
    <property type="entry name" value="DUF1676"/>
</dbReference>
<protein>
    <submittedName>
        <fullName evidence="3">(African queen) hypothetical protein</fullName>
    </submittedName>
</protein>
<dbReference type="OrthoDB" id="6624538at2759"/>
<reference evidence="3" key="1">
    <citation type="submission" date="2021-09" db="EMBL/GenBank/DDBJ databases">
        <authorList>
            <person name="Martin H S."/>
        </authorList>
    </citation>
    <scope>NUCLEOTIDE SEQUENCE</scope>
</reference>
<feature type="chain" id="PRO_5035156093" evidence="2">
    <location>
        <begin position="24"/>
        <end position="158"/>
    </location>
</feature>
<evidence type="ECO:0000313" key="3">
    <source>
        <dbReference type="EMBL" id="CAG9578838.1"/>
    </source>
</evidence>
<keyword evidence="1" id="KW-1133">Transmembrane helix</keyword>
<keyword evidence="1" id="KW-0812">Transmembrane</keyword>
<gene>
    <name evidence="3" type="ORF">DCHRY22_LOCUS12870</name>
</gene>
<evidence type="ECO:0000313" key="4">
    <source>
        <dbReference type="Proteomes" id="UP000789524"/>
    </source>
</evidence>
<dbReference type="GO" id="GO:0016020">
    <property type="term" value="C:membrane"/>
    <property type="evidence" value="ECO:0007669"/>
    <property type="project" value="TreeGrafter"/>
</dbReference>
<name>A0A8J2R092_9NEOP</name>
<feature type="transmembrane region" description="Helical" evidence="1">
    <location>
        <begin position="77"/>
        <end position="96"/>
    </location>
</feature>
<keyword evidence="2" id="KW-0732">Signal</keyword>
<dbReference type="Proteomes" id="UP000789524">
    <property type="component" value="Unassembled WGS sequence"/>
</dbReference>
<accession>A0A8J2R092</accession>
<comment type="caution">
    <text evidence="3">The sequence shown here is derived from an EMBL/GenBank/DDBJ whole genome shotgun (WGS) entry which is preliminary data.</text>
</comment>
<dbReference type="PANTHER" id="PTHR21879">
    <property type="entry name" value="FI03362P-RELATED-RELATED"/>
    <property type="match status" value="1"/>
</dbReference>
<dbReference type="EMBL" id="CAKASE010000078">
    <property type="protein sequence ID" value="CAG9578838.1"/>
    <property type="molecule type" value="Genomic_DNA"/>
</dbReference>
<proteinExistence type="predicted"/>
<evidence type="ECO:0000256" key="1">
    <source>
        <dbReference type="SAM" id="Phobius"/>
    </source>
</evidence>
<feature type="signal peptide" evidence="2">
    <location>
        <begin position="1"/>
        <end position="23"/>
    </location>
</feature>
<organism evidence="3 4">
    <name type="scientific">Danaus chrysippus</name>
    <name type="common">African queen</name>
    <dbReference type="NCBI Taxonomy" id="151541"/>
    <lineage>
        <taxon>Eukaryota</taxon>
        <taxon>Metazoa</taxon>
        <taxon>Ecdysozoa</taxon>
        <taxon>Arthropoda</taxon>
        <taxon>Hexapoda</taxon>
        <taxon>Insecta</taxon>
        <taxon>Pterygota</taxon>
        <taxon>Neoptera</taxon>
        <taxon>Endopterygota</taxon>
        <taxon>Lepidoptera</taxon>
        <taxon>Glossata</taxon>
        <taxon>Ditrysia</taxon>
        <taxon>Papilionoidea</taxon>
        <taxon>Nymphalidae</taxon>
        <taxon>Danainae</taxon>
        <taxon>Danaini</taxon>
        <taxon>Danaina</taxon>
        <taxon>Danaus</taxon>
        <taxon>Anosia</taxon>
    </lineage>
</organism>
<dbReference type="Pfam" id="PF07898">
    <property type="entry name" value="DUF1676"/>
    <property type="match status" value="1"/>
</dbReference>
<feature type="transmembrane region" description="Helical" evidence="1">
    <location>
        <begin position="103"/>
        <end position="122"/>
    </location>
</feature>
<sequence length="158" mass="17765">MTALTALLLSVVFISSSITLIQCSSSNDEENHTIKLHDAVDLKIPKNSTEKLISLEINMNKNEETGRGKNKKLMQRILPMFILPFVMQSAIVPLFLGLLKFMLFKSLMIGKLALVLIIINAFKNSNSFKGRQDEAIANVHYGFHGNGNEEYGSYFNRK</sequence>
<keyword evidence="4" id="KW-1185">Reference proteome</keyword>
<keyword evidence="1" id="KW-0472">Membrane</keyword>